<feature type="region of interest" description="Disordered" evidence="1">
    <location>
        <begin position="100"/>
        <end position="122"/>
    </location>
</feature>
<keyword evidence="3" id="KW-1185">Reference proteome</keyword>
<dbReference type="EMBL" id="NEXV01000565">
    <property type="protein sequence ID" value="PIG81345.1"/>
    <property type="molecule type" value="Genomic_DNA"/>
</dbReference>
<name>A0A2G7FM29_9EURO</name>
<reference evidence="2 3" key="1">
    <citation type="submission" date="2017-05" db="EMBL/GenBank/DDBJ databases">
        <title>Genome sequence for an aflatoxigenic pathogen of Argentinian peanut, Aspergillus arachidicola.</title>
        <authorList>
            <person name="Moore G."/>
            <person name="Beltz S.B."/>
            <person name="Mack B.M."/>
        </authorList>
    </citation>
    <scope>NUCLEOTIDE SEQUENCE [LARGE SCALE GENOMIC DNA]</scope>
    <source>
        <strain evidence="2 3">CBS 117610</strain>
    </source>
</reference>
<proteinExistence type="predicted"/>
<feature type="region of interest" description="Disordered" evidence="1">
    <location>
        <begin position="222"/>
        <end position="243"/>
    </location>
</feature>
<gene>
    <name evidence="2" type="ORF">AARAC_009737</name>
</gene>
<protein>
    <submittedName>
        <fullName evidence="2">Uncharacterized protein</fullName>
    </submittedName>
</protein>
<accession>A0A2G7FM29</accession>
<evidence type="ECO:0000256" key="1">
    <source>
        <dbReference type="SAM" id="MobiDB-lite"/>
    </source>
</evidence>
<dbReference type="AlphaFoldDB" id="A0A2G7FM29"/>
<evidence type="ECO:0000313" key="3">
    <source>
        <dbReference type="Proteomes" id="UP000231358"/>
    </source>
</evidence>
<sequence length="418" mass="44996">MAASLLVDLESVEKTSSTVRYGMQHLHIAGKLADRVCMERCLRFYQLFHITMCPMMLNSFSDGPAMVLSPPQEHAFLQFPRHSGSIFSSGSSTSFGAKLAASGPVNGKPSRKRSRDEAAFEEAMNAPSVLSIPAPAPAKKEEPIYGEGMVLLNPRTGLALSAETQTGTWYEETLESAATAPSVSSHSQAFQSSQSHTSGRKSQRLDPSAPRLDDIALSSVQRLQDSGKDDNRRLLGATNRSPDEPLVDDATRLLGISWQRITFDGDGDMAAAVRGWKKYIDKQYSAYLLDSQILMKNRALNAYLVTARPVTPFGPANSNAFYLFNDDLTQAQLVASSWETCIQNLRSNPIVFEGTQILNAAHRSVNAASLQTQNILGANPADAGLPLLQTLSAQPVSNGVSVGLNGSVGMGTGMDIDA</sequence>
<comment type="caution">
    <text evidence="2">The sequence shown here is derived from an EMBL/GenBank/DDBJ whole genome shotgun (WGS) entry which is preliminary data.</text>
</comment>
<evidence type="ECO:0000313" key="2">
    <source>
        <dbReference type="EMBL" id="PIG81345.1"/>
    </source>
</evidence>
<feature type="compositionally biased region" description="Low complexity" evidence="1">
    <location>
        <begin position="182"/>
        <end position="197"/>
    </location>
</feature>
<organism evidence="2 3">
    <name type="scientific">Aspergillus arachidicola</name>
    <dbReference type="NCBI Taxonomy" id="656916"/>
    <lineage>
        <taxon>Eukaryota</taxon>
        <taxon>Fungi</taxon>
        <taxon>Dikarya</taxon>
        <taxon>Ascomycota</taxon>
        <taxon>Pezizomycotina</taxon>
        <taxon>Eurotiomycetes</taxon>
        <taxon>Eurotiomycetidae</taxon>
        <taxon>Eurotiales</taxon>
        <taxon>Aspergillaceae</taxon>
        <taxon>Aspergillus</taxon>
        <taxon>Aspergillus subgen. Circumdati</taxon>
    </lineage>
</organism>
<dbReference type="Proteomes" id="UP000231358">
    <property type="component" value="Unassembled WGS sequence"/>
</dbReference>
<feature type="region of interest" description="Disordered" evidence="1">
    <location>
        <begin position="175"/>
        <end position="209"/>
    </location>
</feature>